<dbReference type="InterPro" id="IPR001041">
    <property type="entry name" value="2Fe-2S_ferredoxin-type"/>
</dbReference>
<dbReference type="SUPFAM" id="SSF54292">
    <property type="entry name" value="2Fe-2S ferredoxin-like"/>
    <property type="match status" value="1"/>
</dbReference>
<dbReference type="PROSITE" id="PS00197">
    <property type="entry name" value="2FE2S_FER_1"/>
    <property type="match status" value="1"/>
</dbReference>
<dbReference type="SUPFAM" id="SSF55447">
    <property type="entry name" value="CO dehydrogenase flavoprotein C-terminal domain-like"/>
    <property type="match status" value="1"/>
</dbReference>
<accession>E8N4W3</accession>
<feature type="domain" description="2Fe-2S ferredoxin-type" evidence="6">
    <location>
        <begin position="320"/>
        <end position="396"/>
    </location>
</feature>
<dbReference type="HOGENOM" id="CLU_040786_0_0_0"/>
<dbReference type="PROSITE" id="PS51085">
    <property type="entry name" value="2FE2S_FER_2"/>
    <property type="match status" value="1"/>
</dbReference>
<dbReference type="Gene3D" id="3.30.465.10">
    <property type="match status" value="1"/>
</dbReference>
<dbReference type="InterPro" id="IPR036010">
    <property type="entry name" value="2Fe-2S_ferredoxin-like_sf"/>
</dbReference>
<dbReference type="Gene3D" id="3.30.390.50">
    <property type="entry name" value="CO dehydrogenase flavoprotein, C-terminal domain"/>
    <property type="match status" value="1"/>
</dbReference>
<evidence type="ECO:0000259" key="6">
    <source>
        <dbReference type="PROSITE" id="PS51085"/>
    </source>
</evidence>
<keyword evidence="9" id="KW-1185">Reference proteome</keyword>
<keyword evidence="1" id="KW-0285">Flavoprotein</keyword>
<keyword evidence="5" id="KW-0408">Iron</keyword>
<dbReference type="STRING" id="926569.ANT_14490"/>
<dbReference type="InterPro" id="IPR012675">
    <property type="entry name" value="Beta-grasp_dom_sf"/>
</dbReference>
<protein>
    <submittedName>
        <fullName evidence="8">Oxidoreductase</fullName>
    </submittedName>
</protein>
<dbReference type="GO" id="GO:0005506">
    <property type="term" value="F:iron ion binding"/>
    <property type="evidence" value="ECO:0007669"/>
    <property type="project" value="InterPro"/>
</dbReference>
<dbReference type="FunCoup" id="E8N4W3">
    <property type="interactions" value="53"/>
</dbReference>
<dbReference type="Pfam" id="PF00941">
    <property type="entry name" value="FAD_binding_5"/>
    <property type="match status" value="1"/>
</dbReference>
<dbReference type="InterPro" id="IPR036884">
    <property type="entry name" value="2Fe-2S-bd_dom_sf"/>
</dbReference>
<dbReference type="EMBL" id="AP012029">
    <property type="protein sequence ID" value="BAJ63477.1"/>
    <property type="molecule type" value="Genomic_DNA"/>
</dbReference>
<keyword evidence="4" id="KW-0560">Oxidoreductase</keyword>
<dbReference type="eggNOG" id="COG1319">
    <property type="taxonomic scope" value="Bacteria"/>
</dbReference>
<dbReference type="GO" id="GO:0071949">
    <property type="term" value="F:FAD binding"/>
    <property type="evidence" value="ECO:0007669"/>
    <property type="project" value="InterPro"/>
</dbReference>
<dbReference type="GO" id="GO:0016491">
    <property type="term" value="F:oxidoreductase activity"/>
    <property type="evidence" value="ECO:0007669"/>
    <property type="project" value="UniProtKB-KW"/>
</dbReference>
<dbReference type="InterPro" id="IPR016169">
    <property type="entry name" value="FAD-bd_PCMH_sub2"/>
</dbReference>
<dbReference type="eggNOG" id="COG2080">
    <property type="taxonomic scope" value="Bacteria"/>
</dbReference>
<dbReference type="InterPro" id="IPR016166">
    <property type="entry name" value="FAD-bd_PCMH"/>
</dbReference>
<organism evidence="8 9">
    <name type="scientific">Anaerolinea thermophila (strain DSM 14523 / JCM 11388 / NBRC 100420 / UNI-1)</name>
    <dbReference type="NCBI Taxonomy" id="926569"/>
    <lineage>
        <taxon>Bacteria</taxon>
        <taxon>Bacillati</taxon>
        <taxon>Chloroflexota</taxon>
        <taxon>Anaerolineae</taxon>
        <taxon>Anaerolineales</taxon>
        <taxon>Anaerolineaceae</taxon>
        <taxon>Anaerolinea</taxon>
    </lineage>
</organism>
<dbReference type="InterPro" id="IPR002346">
    <property type="entry name" value="Mopterin_DH_FAD-bd"/>
</dbReference>
<dbReference type="Pfam" id="PF03450">
    <property type="entry name" value="CO_deh_flav_C"/>
    <property type="match status" value="1"/>
</dbReference>
<feature type="domain" description="FAD-binding PCMH-type" evidence="7">
    <location>
        <begin position="1"/>
        <end position="176"/>
    </location>
</feature>
<dbReference type="InParanoid" id="E8N4W3"/>
<evidence type="ECO:0000256" key="1">
    <source>
        <dbReference type="ARBA" id="ARBA00022630"/>
    </source>
</evidence>
<dbReference type="Gene3D" id="3.30.43.10">
    <property type="entry name" value="Uridine Diphospho-n-acetylenolpyruvylglucosamine Reductase, domain 2"/>
    <property type="match status" value="1"/>
</dbReference>
<dbReference type="InterPro" id="IPR036683">
    <property type="entry name" value="CO_DH_flav_C_dom_sf"/>
</dbReference>
<dbReference type="InterPro" id="IPR002888">
    <property type="entry name" value="2Fe-2S-bd"/>
</dbReference>
<dbReference type="SUPFAM" id="SSF47741">
    <property type="entry name" value="CO dehydrogenase ISP C-domain like"/>
    <property type="match status" value="1"/>
</dbReference>
<name>E8N4W3_ANATU</name>
<evidence type="ECO:0000256" key="3">
    <source>
        <dbReference type="ARBA" id="ARBA00022827"/>
    </source>
</evidence>
<dbReference type="Gene3D" id="1.10.150.120">
    <property type="entry name" value="[2Fe-2S]-binding domain"/>
    <property type="match status" value="1"/>
</dbReference>
<dbReference type="PANTHER" id="PTHR45444:SF3">
    <property type="entry name" value="XANTHINE DEHYDROGENASE"/>
    <property type="match status" value="1"/>
</dbReference>
<dbReference type="InterPro" id="IPR016167">
    <property type="entry name" value="FAD-bd_PCMH_sub1"/>
</dbReference>
<dbReference type="InterPro" id="IPR005107">
    <property type="entry name" value="CO_DH_flav_C"/>
</dbReference>
<dbReference type="SMART" id="SM01092">
    <property type="entry name" value="CO_deh_flav_C"/>
    <property type="match status" value="1"/>
</dbReference>
<dbReference type="Gene3D" id="3.10.20.30">
    <property type="match status" value="1"/>
</dbReference>
<dbReference type="Proteomes" id="UP000008922">
    <property type="component" value="Chromosome"/>
</dbReference>
<sequence>MWKRYCLVTRIEEALEWLAKEKEKARVIAGATDLILEMERGGRKDVETLIDISRVSALDTISLDEDGWIHLGPLVTHNQCATSHLLYDRAYPLARACWEVGSPQIRNRGTVAGNLITASPANDTITPLMALGAVLTLRSQRGERRVPLKEFYTGVRRTVLAPDEMLVDIAFPAMRSSQKGTFVKYALRKAQAISVVNLAVLLDFDEQNIIQSAQITLGSVAPTIIHARSAEEYLTGKVLMPEVILEAAERCMGDAKPISDIRGSAQFRKKITGVIAKRALQAIAGGNEREGMPRVPITLSIRKMNSSLSESIVFEEHSAPPIICKVNGEERVFHSGHHKTLLRLLREDGLLIGTKEGCAEGECGACTIILDGMAVMSCMVPAPRAHGAEIVTVEGLAQGETLHPVQKAFVEAGAVQCGYCTPGFLVSAAMLLKEKSKPTRGEIVQAFSGNLCRCTGYYKIVEAVEKAVEKGG</sequence>
<evidence type="ECO:0000313" key="8">
    <source>
        <dbReference type="EMBL" id="BAJ63477.1"/>
    </source>
</evidence>
<dbReference type="PANTHER" id="PTHR45444">
    <property type="entry name" value="XANTHINE DEHYDROGENASE"/>
    <property type="match status" value="1"/>
</dbReference>
<dbReference type="Pfam" id="PF00111">
    <property type="entry name" value="Fer2"/>
    <property type="match status" value="1"/>
</dbReference>
<dbReference type="SUPFAM" id="SSF56176">
    <property type="entry name" value="FAD-binding/transporter-associated domain-like"/>
    <property type="match status" value="1"/>
</dbReference>
<dbReference type="InterPro" id="IPR036318">
    <property type="entry name" value="FAD-bd_PCMH-like_sf"/>
</dbReference>
<evidence type="ECO:0000256" key="5">
    <source>
        <dbReference type="ARBA" id="ARBA00023004"/>
    </source>
</evidence>
<proteinExistence type="predicted"/>
<gene>
    <name evidence="8" type="ordered locus">ANT_14490</name>
</gene>
<dbReference type="CDD" id="cd00207">
    <property type="entry name" value="fer2"/>
    <property type="match status" value="1"/>
</dbReference>
<evidence type="ECO:0000313" key="9">
    <source>
        <dbReference type="Proteomes" id="UP000008922"/>
    </source>
</evidence>
<dbReference type="KEGG" id="atm:ANT_14490"/>
<dbReference type="OrthoDB" id="9789842at2"/>
<dbReference type="Pfam" id="PF01799">
    <property type="entry name" value="Fer2_2"/>
    <property type="match status" value="1"/>
</dbReference>
<keyword evidence="3" id="KW-0274">FAD</keyword>
<dbReference type="RefSeq" id="WP_013559859.1">
    <property type="nucleotide sequence ID" value="NC_014960.1"/>
</dbReference>
<dbReference type="PROSITE" id="PS51387">
    <property type="entry name" value="FAD_PCMH"/>
    <property type="match status" value="1"/>
</dbReference>
<dbReference type="GO" id="GO:0051537">
    <property type="term" value="F:2 iron, 2 sulfur cluster binding"/>
    <property type="evidence" value="ECO:0007669"/>
    <property type="project" value="InterPro"/>
</dbReference>
<dbReference type="InterPro" id="IPR006058">
    <property type="entry name" value="2Fe2S_fd_BS"/>
</dbReference>
<dbReference type="AlphaFoldDB" id="E8N4W3"/>
<keyword evidence="2" id="KW-0479">Metal-binding</keyword>
<evidence type="ECO:0000256" key="2">
    <source>
        <dbReference type="ARBA" id="ARBA00022723"/>
    </source>
</evidence>
<dbReference type="InterPro" id="IPR016208">
    <property type="entry name" value="Ald_Oxase/xanthine_DH-like"/>
</dbReference>
<evidence type="ECO:0000259" key="7">
    <source>
        <dbReference type="PROSITE" id="PS51387"/>
    </source>
</evidence>
<evidence type="ECO:0000256" key="4">
    <source>
        <dbReference type="ARBA" id="ARBA00023002"/>
    </source>
</evidence>
<reference evidence="8 9" key="1">
    <citation type="submission" date="2010-12" db="EMBL/GenBank/DDBJ databases">
        <title>Whole genome sequence of Anaerolinea thermophila UNI-1.</title>
        <authorList>
            <person name="Narita-Yamada S."/>
            <person name="Kishi E."/>
            <person name="Watanabe Y."/>
            <person name="Takasaki K."/>
            <person name="Ankai A."/>
            <person name="Oguchi A."/>
            <person name="Fukui S."/>
            <person name="Takahashi M."/>
            <person name="Yashiro I."/>
            <person name="Hosoyama A."/>
            <person name="Sekiguchi Y."/>
            <person name="Hanada S."/>
            <person name="Fujita N."/>
        </authorList>
    </citation>
    <scope>NUCLEOTIDE SEQUENCE [LARGE SCALE GENOMIC DNA]</scope>
    <source>
        <strain evidence="9">DSM 14523 / JCM 11388 / NBRC 100420 / UNI-1</strain>
    </source>
</reference>